<dbReference type="GeneID" id="68114427"/>
<dbReference type="RefSeq" id="XP_044558535.1">
    <property type="nucleotide sequence ID" value="XM_044710929.1"/>
</dbReference>
<dbReference type="OMA" id="NTCDFLI"/>
<dbReference type="InterPro" id="IPR050821">
    <property type="entry name" value="Cytosolic_carboxypeptidase"/>
</dbReference>
<evidence type="ECO:0000256" key="2">
    <source>
        <dbReference type="ARBA" id="ARBA00005988"/>
    </source>
</evidence>
<feature type="domain" description="Peptidase M14" evidence="5">
    <location>
        <begin position="335"/>
        <end position="608"/>
    </location>
</feature>
<dbReference type="Pfam" id="PF18027">
    <property type="entry name" value="Pepdidase_M14_N"/>
    <property type="match status" value="1"/>
</dbReference>
<dbReference type="InterPro" id="IPR000834">
    <property type="entry name" value="Peptidase_M14"/>
</dbReference>
<dbReference type="CDD" id="cd06908">
    <property type="entry name" value="M14_AGBL4_like"/>
    <property type="match status" value="1"/>
</dbReference>
<dbReference type="AlphaFoldDB" id="A0A6A5BGB2"/>
<reference evidence="6 7" key="1">
    <citation type="journal article" date="2019" name="Sci. Rep.">
        <title>Nanopore sequencing improves the draft genome of the human pathogenic amoeba Naegleria fowleri.</title>
        <authorList>
            <person name="Liechti N."/>
            <person name="Schurch N."/>
            <person name="Bruggmann R."/>
            <person name="Wittwer M."/>
        </authorList>
    </citation>
    <scope>NUCLEOTIDE SEQUENCE [LARGE SCALE GENOMIC DNA]</scope>
    <source>
        <strain evidence="6 7">ATCC 30894</strain>
    </source>
</reference>
<feature type="compositionally biased region" description="Polar residues" evidence="4">
    <location>
        <begin position="19"/>
        <end position="31"/>
    </location>
</feature>
<gene>
    <name evidence="6" type="ORF">FDP41_007209</name>
</gene>
<evidence type="ECO:0000313" key="7">
    <source>
        <dbReference type="Proteomes" id="UP000444721"/>
    </source>
</evidence>
<feature type="active site" description="Proton donor/acceptor" evidence="3">
    <location>
        <position position="570"/>
    </location>
</feature>
<dbReference type="OrthoDB" id="10253041at2759"/>
<sequence>MKLVSKSLASTEEREYSPWPSQDQSDNSYHTTMDSFCDHHIIDSEPLILGNSRIVNSIEDIEAYIKQVEVEEERNDHSLMMMMHRTLVEEEMICSEEYLSNLMEKNELSHDHYSISSSYSTASEQDEDQLPSSSSSSLNNLHRSRYSEEMIVNSQKQPKSLPIVDTGTSTALKTPKINVVSNVVSSSHCQTPSLRYTYRGNLLFDSSFECGNLEKVIRVSDFEYELYIRGDTFNPSKKMWFYFKVSNVLKNQKVLFTIMNLTKNKSLYRYGMTPFVSSTSRNRWERIPEKQVYYYRKEKGPKRNNNMSQQGHNNLLSFVFVFDNEQDEYKFAYCYPYSYTDLQKFLFFIECKKFPYFKRSLLCRSVQQRRCDLLTITNVKPTTSSKKRIVMMTSRVHPGETPASYVCHGFISFIVSNHPIAQLLRDHLIFKIVPMLNPDGVAIGNYRTCSMGFDLNRHWLNPQEWSQPTIYHVRKYLLELKNDPQYQIDFYMDLHSHSGAFNGFMYVNYANSSSKSDSYDQLRFPKLLDQKAREFSMNDTKRCRNPSKLGTSRRVLGEVLQVAKYCYTLEVSFLSYKSNTTEAANSKERYFPFTMENYLGLGKSIALALADFYGLSETVISGNE</sequence>
<feature type="region of interest" description="Disordered" evidence="4">
    <location>
        <begin position="116"/>
        <end position="139"/>
    </location>
</feature>
<protein>
    <recommendedName>
        <fullName evidence="5">Peptidase M14 domain-containing protein</fullName>
    </recommendedName>
</protein>
<accession>A0A6A5BGB2</accession>
<dbReference type="InterPro" id="IPR040626">
    <property type="entry name" value="Pepdidase_M14_N"/>
</dbReference>
<dbReference type="Gene3D" id="2.60.40.3120">
    <property type="match status" value="1"/>
</dbReference>
<dbReference type="Pfam" id="PF00246">
    <property type="entry name" value="Peptidase_M14"/>
    <property type="match status" value="1"/>
</dbReference>
<name>A0A6A5BGB2_NAEFO</name>
<dbReference type="Proteomes" id="UP000444721">
    <property type="component" value="Unassembled WGS sequence"/>
</dbReference>
<dbReference type="PROSITE" id="PS52035">
    <property type="entry name" value="PEPTIDASE_M14"/>
    <property type="match status" value="1"/>
</dbReference>
<evidence type="ECO:0000313" key="6">
    <source>
        <dbReference type="EMBL" id="KAF0973822.1"/>
    </source>
</evidence>
<dbReference type="Gene3D" id="3.40.630.10">
    <property type="entry name" value="Zn peptidases"/>
    <property type="match status" value="1"/>
</dbReference>
<dbReference type="GO" id="GO:0004181">
    <property type="term" value="F:metallocarboxypeptidase activity"/>
    <property type="evidence" value="ECO:0007669"/>
    <property type="project" value="InterPro"/>
</dbReference>
<feature type="region of interest" description="Disordered" evidence="4">
    <location>
        <begin position="1"/>
        <end position="31"/>
    </location>
</feature>
<comment type="cofactor">
    <cofactor evidence="1">
        <name>Zn(2+)</name>
        <dbReference type="ChEBI" id="CHEBI:29105"/>
    </cofactor>
</comment>
<organism evidence="6 7">
    <name type="scientific">Naegleria fowleri</name>
    <name type="common">Brain eating amoeba</name>
    <dbReference type="NCBI Taxonomy" id="5763"/>
    <lineage>
        <taxon>Eukaryota</taxon>
        <taxon>Discoba</taxon>
        <taxon>Heterolobosea</taxon>
        <taxon>Tetramitia</taxon>
        <taxon>Eutetramitia</taxon>
        <taxon>Vahlkampfiidae</taxon>
        <taxon>Naegleria</taxon>
    </lineage>
</organism>
<dbReference type="VEuPathDB" id="AmoebaDB:FDP41_007209"/>
<evidence type="ECO:0000256" key="1">
    <source>
        <dbReference type="ARBA" id="ARBA00001947"/>
    </source>
</evidence>
<dbReference type="VEuPathDB" id="AmoebaDB:NfTy_009570"/>
<dbReference type="PANTHER" id="PTHR12756:SF9">
    <property type="entry name" value="CYTOSOLIC CARBOXYPEPTIDASE 6"/>
    <property type="match status" value="1"/>
</dbReference>
<comment type="similarity">
    <text evidence="2 3">Belongs to the peptidase M14 family.</text>
</comment>
<dbReference type="GO" id="GO:0008270">
    <property type="term" value="F:zinc ion binding"/>
    <property type="evidence" value="ECO:0007669"/>
    <property type="project" value="InterPro"/>
</dbReference>
<keyword evidence="7" id="KW-1185">Reference proteome</keyword>
<evidence type="ECO:0000256" key="4">
    <source>
        <dbReference type="SAM" id="MobiDB-lite"/>
    </source>
</evidence>
<dbReference type="PANTHER" id="PTHR12756">
    <property type="entry name" value="CYTOSOLIC CARBOXYPEPTIDASE"/>
    <property type="match status" value="1"/>
</dbReference>
<dbReference type="SUPFAM" id="SSF53187">
    <property type="entry name" value="Zn-dependent exopeptidases"/>
    <property type="match status" value="1"/>
</dbReference>
<dbReference type="VEuPathDB" id="AmoebaDB:NF0054280"/>
<proteinExistence type="inferred from homology"/>
<dbReference type="EMBL" id="VFQX01000058">
    <property type="protein sequence ID" value="KAF0973822.1"/>
    <property type="molecule type" value="Genomic_DNA"/>
</dbReference>
<evidence type="ECO:0000259" key="5">
    <source>
        <dbReference type="PROSITE" id="PS52035"/>
    </source>
</evidence>
<comment type="caution">
    <text evidence="6">The sequence shown here is derived from an EMBL/GenBank/DDBJ whole genome shotgun (WGS) entry which is preliminary data.</text>
</comment>
<evidence type="ECO:0000256" key="3">
    <source>
        <dbReference type="PROSITE-ProRule" id="PRU01379"/>
    </source>
</evidence>
<dbReference type="GO" id="GO:0006508">
    <property type="term" value="P:proteolysis"/>
    <property type="evidence" value="ECO:0007669"/>
    <property type="project" value="InterPro"/>
</dbReference>